<proteinExistence type="predicted"/>
<evidence type="ECO:0000313" key="1">
    <source>
        <dbReference type="EMBL" id="ONK75142.1"/>
    </source>
</evidence>
<accession>A0A5P1FAF1</accession>
<name>A0A5P1FAF1_ASPOF</name>
<evidence type="ECO:0000313" key="2">
    <source>
        <dbReference type="Proteomes" id="UP000243459"/>
    </source>
</evidence>
<gene>
    <name evidence="1" type="ORF">A4U43_C03F13800</name>
</gene>
<dbReference type="AlphaFoldDB" id="A0A5P1FAF1"/>
<organism evidence="1 2">
    <name type="scientific">Asparagus officinalis</name>
    <name type="common">Garden asparagus</name>
    <dbReference type="NCBI Taxonomy" id="4686"/>
    <lineage>
        <taxon>Eukaryota</taxon>
        <taxon>Viridiplantae</taxon>
        <taxon>Streptophyta</taxon>
        <taxon>Embryophyta</taxon>
        <taxon>Tracheophyta</taxon>
        <taxon>Spermatophyta</taxon>
        <taxon>Magnoliopsida</taxon>
        <taxon>Liliopsida</taxon>
        <taxon>Asparagales</taxon>
        <taxon>Asparagaceae</taxon>
        <taxon>Asparagoideae</taxon>
        <taxon>Asparagus</taxon>
    </lineage>
</organism>
<dbReference type="OrthoDB" id="737456at2759"/>
<dbReference type="EMBL" id="CM007383">
    <property type="protein sequence ID" value="ONK75142.1"/>
    <property type="molecule type" value="Genomic_DNA"/>
</dbReference>
<dbReference type="PANTHER" id="PTHR35488">
    <property type="entry name" value="OS05G0358900 PROTEIN-RELATED"/>
    <property type="match status" value="1"/>
</dbReference>
<sequence>MMRSPTFPKFEKGSYIENAYDPQLDFYQVLEEARKNAINFNQETSFPSSDSIEPPKVTENSWKRSLCSWWSKLKTKKSLMNQNVTLNDGVSRVMQRRKSSVSNSRSISGPLAECFTPTRVEDHNELPYMCLSQHKFPSGVQAYGPIYLVT</sequence>
<keyword evidence="2" id="KW-1185">Reference proteome</keyword>
<dbReference type="Proteomes" id="UP000243459">
    <property type="component" value="Chromosome 3"/>
</dbReference>
<dbReference type="OMA" id="IENAYDP"/>
<dbReference type="PANTHER" id="PTHR35488:SF4">
    <property type="entry name" value="DUF4005 DOMAIN-CONTAINING PROTEIN"/>
    <property type="match status" value="1"/>
</dbReference>
<dbReference type="Gramene" id="ONK75142">
    <property type="protein sequence ID" value="ONK75142"/>
    <property type="gene ID" value="A4U43_C03F13800"/>
</dbReference>
<reference evidence="2" key="1">
    <citation type="journal article" date="2017" name="Nat. Commun.">
        <title>The asparagus genome sheds light on the origin and evolution of a young Y chromosome.</title>
        <authorList>
            <person name="Harkess A."/>
            <person name="Zhou J."/>
            <person name="Xu C."/>
            <person name="Bowers J.E."/>
            <person name="Van der Hulst R."/>
            <person name="Ayyampalayam S."/>
            <person name="Mercati F."/>
            <person name="Riccardi P."/>
            <person name="McKain M.R."/>
            <person name="Kakrana A."/>
            <person name="Tang H."/>
            <person name="Ray J."/>
            <person name="Groenendijk J."/>
            <person name="Arikit S."/>
            <person name="Mathioni S.M."/>
            <person name="Nakano M."/>
            <person name="Shan H."/>
            <person name="Telgmann-Rauber A."/>
            <person name="Kanno A."/>
            <person name="Yue Z."/>
            <person name="Chen H."/>
            <person name="Li W."/>
            <person name="Chen Y."/>
            <person name="Xu X."/>
            <person name="Zhang Y."/>
            <person name="Luo S."/>
            <person name="Chen H."/>
            <person name="Gao J."/>
            <person name="Mao Z."/>
            <person name="Pires J.C."/>
            <person name="Luo M."/>
            <person name="Kudrna D."/>
            <person name="Wing R.A."/>
            <person name="Meyers B.C."/>
            <person name="Yi K."/>
            <person name="Kong H."/>
            <person name="Lavrijsen P."/>
            <person name="Sunseri F."/>
            <person name="Falavigna A."/>
            <person name="Ye Y."/>
            <person name="Leebens-Mack J.H."/>
            <person name="Chen G."/>
        </authorList>
    </citation>
    <scope>NUCLEOTIDE SEQUENCE [LARGE SCALE GENOMIC DNA]</scope>
    <source>
        <strain evidence="2">cv. DH0086</strain>
    </source>
</reference>
<protein>
    <submittedName>
        <fullName evidence="1">Uncharacterized protein</fullName>
    </submittedName>
</protein>